<protein>
    <recommendedName>
        <fullName evidence="4">F-box domain-containing protein</fullName>
    </recommendedName>
</protein>
<evidence type="ECO:0000256" key="1">
    <source>
        <dbReference type="SAM" id="MobiDB-lite"/>
    </source>
</evidence>
<dbReference type="Proteomes" id="UP000275267">
    <property type="component" value="Unassembled WGS sequence"/>
</dbReference>
<feature type="region of interest" description="Disordered" evidence="1">
    <location>
        <begin position="168"/>
        <end position="194"/>
    </location>
</feature>
<accession>A0A3L6R8I3</accession>
<comment type="caution">
    <text evidence="2">The sequence shown here is derived from an EMBL/GenBank/DDBJ whole genome shotgun (WGS) entry which is preliminary data.</text>
</comment>
<dbReference type="PANTHER" id="PTHR33207">
    <property type="entry name" value="F-BOX DOMAIN CONTAINING PROTEIN-RELATED"/>
    <property type="match status" value="1"/>
</dbReference>
<gene>
    <name evidence="2" type="ORF">C2845_PM06G28610</name>
</gene>
<evidence type="ECO:0008006" key="4">
    <source>
        <dbReference type="Google" id="ProtNLM"/>
    </source>
</evidence>
<feature type="compositionally biased region" description="Low complexity" evidence="1">
    <location>
        <begin position="171"/>
        <end position="194"/>
    </location>
</feature>
<name>A0A3L6R8I3_PANMI</name>
<organism evidence="2 3">
    <name type="scientific">Panicum miliaceum</name>
    <name type="common">Proso millet</name>
    <name type="synonym">Broomcorn millet</name>
    <dbReference type="NCBI Taxonomy" id="4540"/>
    <lineage>
        <taxon>Eukaryota</taxon>
        <taxon>Viridiplantae</taxon>
        <taxon>Streptophyta</taxon>
        <taxon>Embryophyta</taxon>
        <taxon>Tracheophyta</taxon>
        <taxon>Spermatophyta</taxon>
        <taxon>Magnoliopsida</taxon>
        <taxon>Liliopsida</taxon>
        <taxon>Poales</taxon>
        <taxon>Poaceae</taxon>
        <taxon>PACMAD clade</taxon>
        <taxon>Panicoideae</taxon>
        <taxon>Panicodae</taxon>
        <taxon>Paniceae</taxon>
        <taxon>Panicinae</taxon>
        <taxon>Panicum</taxon>
        <taxon>Panicum sect. Panicum</taxon>
    </lineage>
</organism>
<dbReference type="SUPFAM" id="SSF81383">
    <property type="entry name" value="F-box domain"/>
    <property type="match status" value="1"/>
</dbReference>
<dbReference type="STRING" id="4540.A0A3L6R8I3"/>
<dbReference type="EMBL" id="PQIB02000009">
    <property type="protein sequence ID" value="RLM98853.1"/>
    <property type="molecule type" value="Genomic_DNA"/>
</dbReference>
<reference evidence="3" key="1">
    <citation type="journal article" date="2019" name="Nat. Commun.">
        <title>The genome of broomcorn millet.</title>
        <authorList>
            <person name="Zou C."/>
            <person name="Miki D."/>
            <person name="Li D."/>
            <person name="Tang Q."/>
            <person name="Xiao L."/>
            <person name="Rajput S."/>
            <person name="Deng P."/>
            <person name="Jia W."/>
            <person name="Huang R."/>
            <person name="Zhang M."/>
            <person name="Sun Y."/>
            <person name="Hu J."/>
            <person name="Fu X."/>
            <person name="Schnable P.S."/>
            <person name="Li F."/>
            <person name="Zhang H."/>
            <person name="Feng B."/>
            <person name="Zhu X."/>
            <person name="Liu R."/>
            <person name="Schnable J.C."/>
            <person name="Zhu J.-K."/>
            <person name="Zhang H."/>
        </authorList>
    </citation>
    <scope>NUCLEOTIDE SEQUENCE [LARGE SCALE GENOMIC DNA]</scope>
</reference>
<evidence type="ECO:0000313" key="2">
    <source>
        <dbReference type="EMBL" id="RLM98853.1"/>
    </source>
</evidence>
<sequence length="194" mass="21376">MASQESPRRRRRLSPAIPLEPIRTTIIDLGDDLILEILLRLPSLPSLVRAALACRAFLAAVCSTPAFRRRFRQLRPPPLLGFFFVPNRGEASPFVPVHRRSDPDLAAAVRGADVFLTRLPYHEDASTVWELLMCQGGYILLLNSSTRQIAATTPSHGLWISFRRPTRSPTASVASSSGLISSSSPPRRPLDLSA</sequence>
<proteinExistence type="predicted"/>
<evidence type="ECO:0000313" key="3">
    <source>
        <dbReference type="Proteomes" id="UP000275267"/>
    </source>
</evidence>
<keyword evidence="3" id="KW-1185">Reference proteome</keyword>
<dbReference type="InterPro" id="IPR036047">
    <property type="entry name" value="F-box-like_dom_sf"/>
</dbReference>
<dbReference type="AlphaFoldDB" id="A0A3L6R8I3"/>